<dbReference type="AlphaFoldDB" id="A0A261S0F2"/>
<dbReference type="RefSeq" id="WP_094854820.1">
    <property type="nucleotide sequence ID" value="NZ_NEVM01000005.1"/>
</dbReference>
<dbReference type="Proteomes" id="UP000216020">
    <property type="component" value="Unassembled WGS sequence"/>
</dbReference>
<accession>A0A261S0F2</accession>
<organism evidence="1 2">
    <name type="scientific">Bordetella genomosp. 10</name>
    <dbReference type="NCBI Taxonomy" id="1416804"/>
    <lineage>
        <taxon>Bacteria</taxon>
        <taxon>Pseudomonadati</taxon>
        <taxon>Pseudomonadota</taxon>
        <taxon>Betaproteobacteria</taxon>
        <taxon>Burkholderiales</taxon>
        <taxon>Alcaligenaceae</taxon>
        <taxon>Bordetella</taxon>
    </lineage>
</organism>
<dbReference type="Gene3D" id="3.10.129.10">
    <property type="entry name" value="Hotdog Thioesterase"/>
    <property type="match status" value="1"/>
</dbReference>
<dbReference type="InterPro" id="IPR050563">
    <property type="entry name" value="4-hydroxybenzoyl-CoA_TE"/>
</dbReference>
<dbReference type="OrthoDB" id="9799036at2"/>
<dbReference type="SUPFAM" id="SSF54637">
    <property type="entry name" value="Thioesterase/thiol ester dehydrase-isomerase"/>
    <property type="match status" value="1"/>
</dbReference>
<dbReference type="InterPro" id="IPR029069">
    <property type="entry name" value="HotDog_dom_sf"/>
</dbReference>
<dbReference type="EMBL" id="NEVM01000005">
    <property type="protein sequence ID" value="OZI30392.1"/>
    <property type="molecule type" value="Genomic_DNA"/>
</dbReference>
<reference evidence="2" key="1">
    <citation type="submission" date="2017-05" db="EMBL/GenBank/DDBJ databases">
        <title>Complete and WGS of Bordetella genogroups.</title>
        <authorList>
            <person name="Spilker T."/>
            <person name="Lipuma J."/>
        </authorList>
    </citation>
    <scope>NUCLEOTIDE SEQUENCE [LARGE SCALE GENOMIC DNA]</scope>
    <source>
        <strain evidence="2">AU16122</strain>
    </source>
</reference>
<gene>
    <name evidence="1" type="ORF">CAL29_20375</name>
</gene>
<sequence>MSDSLSDCLSDTDPDAARTASAAAPSAVLAPGASHVAELPLRWGDSDALNHLNNTLYFRLMEEARVQILYAAGLRVPGGDGPILAHASCDFLRSLTYPATVRVTHVVTRVGRSSMELELLLEKVGDDSGPYARGRNVLVWMDNTANRSAPWPAETLAALARVMRP</sequence>
<keyword evidence="2" id="KW-1185">Reference proteome</keyword>
<dbReference type="CDD" id="cd00586">
    <property type="entry name" value="4HBT"/>
    <property type="match status" value="1"/>
</dbReference>
<dbReference type="GO" id="GO:0047617">
    <property type="term" value="F:fatty acyl-CoA hydrolase activity"/>
    <property type="evidence" value="ECO:0007669"/>
    <property type="project" value="TreeGrafter"/>
</dbReference>
<protein>
    <submittedName>
        <fullName evidence="1">Thioesterase</fullName>
    </submittedName>
</protein>
<dbReference type="PANTHER" id="PTHR31793">
    <property type="entry name" value="4-HYDROXYBENZOYL-COA THIOESTERASE FAMILY MEMBER"/>
    <property type="match status" value="1"/>
</dbReference>
<dbReference type="Pfam" id="PF13279">
    <property type="entry name" value="4HBT_2"/>
    <property type="match status" value="1"/>
</dbReference>
<evidence type="ECO:0000313" key="1">
    <source>
        <dbReference type="EMBL" id="OZI30392.1"/>
    </source>
</evidence>
<name>A0A261S0F2_9BORD</name>
<evidence type="ECO:0000313" key="2">
    <source>
        <dbReference type="Proteomes" id="UP000216020"/>
    </source>
</evidence>
<dbReference type="PANTHER" id="PTHR31793:SF24">
    <property type="entry name" value="LONG-CHAIN ACYL-COA THIOESTERASE FADM"/>
    <property type="match status" value="1"/>
</dbReference>
<comment type="caution">
    <text evidence="1">The sequence shown here is derived from an EMBL/GenBank/DDBJ whole genome shotgun (WGS) entry which is preliminary data.</text>
</comment>
<proteinExistence type="predicted"/>